<feature type="domain" description="CBS" evidence="10">
    <location>
        <begin position="203"/>
        <end position="259"/>
    </location>
</feature>
<dbReference type="SMART" id="SM00116">
    <property type="entry name" value="CBS"/>
    <property type="match status" value="2"/>
</dbReference>
<evidence type="ECO:0000256" key="8">
    <source>
        <dbReference type="PROSITE-ProRule" id="PRU00703"/>
    </source>
</evidence>
<keyword evidence="9" id="KW-0479">Metal-binding</keyword>
<dbReference type="SUPFAM" id="SSF158791">
    <property type="entry name" value="MgtE N-terminal domain-like"/>
    <property type="match status" value="1"/>
</dbReference>
<reference evidence="11 12" key="1">
    <citation type="submission" date="2020-04" db="EMBL/GenBank/DDBJ databases">
        <title>Paenibacillus algicola sp. nov., a novel marine bacterium producing alginate lyase.</title>
        <authorList>
            <person name="Huang H."/>
        </authorList>
    </citation>
    <scope>NUCLEOTIDE SEQUENCE [LARGE SCALE GENOMIC DNA]</scope>
    <source>
        <strain evidence="11 12">L7-75</strain>
    </source>
</reference>
<dbReference type="RefSeq" id="WP_169504217.1">
    <property type="nucleotide sequence ID" value="NZ_JABBPN010000004.1"/>
</dbReference>
<dbReference type="Gene3D" id="1.25.60.10">
    <property type="entry name" value="MgtE N-terminal domain-like"/>
    <property type="match status" value="1"/>
</dbReference>
<evidence type="ECO:0000256" key="6">
    <source>
        <dbReference type="ARBA" id="ARBA00022989"/>
    </source>
</evidence>
<evidence type="ECO:0000259" key="10">
    <source>
        <dbReference type="PROSITE" id="PS51371"/>
    </source>
</evidence>
<feature type="transmembrane region" description="Helical" evidence="9">
    <location>
        <begin position="312"/>
        <end position="339"/>
    </location>
</feature>
<accession>A0A848M4A5</accession>
<keyword evidence="7 9" id="KW-0472">Membrane</keyword>
<gene>
    <name evidence="11" type="primary">mgtE</name>
    <name evidence="11" type="ORF">HII30_06505</name>
</gene>
<comment type="function">
    <text evidence="9">Acts as a magnesium transporter.</text>
</comment>
<feature type="transmembrane region" description="Helical" evidence="9">
    <location>
        <begin position="387"/>
        <end position="414"/>
    </location>
</feature>
<dbReference type="PANTHER" id="PTHR43773:SF1">
    <property type="entry name" value="MAGNESIUM TRANSPORTER MGTE"/>
    <property type="match status" value="1"/>
</dbReference>
<comment type="subcellular location">
    <subcellularLocation>
        <location evidence="9">Cell membrane</location>
        <topology evidence="9">Multi-pass membrane protein</topology>
    </subcellularLocation>
    <subcellularLocation>
        <location evidence="1">Membrane</location>
        <topology evidence="1">Multi-pass membrane protein</topology>
    </subcellularLocation>
</comment>
<comment type="subunit">
    <text evidence="9">Homodimer.</text>
</comment>
<dbReference type="Gene3D" id="1.10.357.20">
    <property type="entry name" value="SLC41 divalent cation transporters, integral membrane domain"/>
    <property type="match status" value="1"/>
</dbReference>
<dbReference type="PANTHER" id="PTHR43773">
    <property type="entry name" value="MAGNESIUM TRANSPORTER MGTE"/>
    <property type="match status" value="1"/>
</dbReference>
<evidence type="ECO:0000256" key="2">
    <source>
        <dbReference type="ARBA" id="ARBA00009749"/>
    </source>
</evidence>
<dbReference type="InterPro" id="IPR006669">
    <property type="entry name" value="MgtE_transporter"/>
</dbReference>
<dbReference type="InterPro" id="IPR036739">
    <property type="entry name" value="SLC41_membr_dom_sf"/>
</dbReference>
<feature type="domain" description="CBS" evidence="10">
    <location>
        <begin position="139"/>
        <end position="202"/>
    </location>
</feature>
<evidence type="ECO:0000256" key="9">
    <source>
        <dbReference type="RuleBase" id="RU362011"/>
    </source>
</evidence>
<dbReference type="Proteomes" id="UP000565468">
    <property type="component" value="Unassembled WGS sequence"/>
</dbReference>
<dbReference type="NCBIfam" id="TIGR00400">
    <property type="entry name" value="mgtE"/>
    <property type="match status" value="1"/>
</dbReference>
<keyword evidence="12" id="KW-1185">Reference proteome</keyword>
<keyword evidence="3 9" id="KW-0813">Transport</keyword>
<dbReference type="InterPro" id="IPR006667">
    <property type="entry name" value="SLC41_membr_dom"/>
</dbReference>
<dbReference type="Pfam" id="PF01769">
    <property type="entry name" value="MgtE"/>
    <property type="match status" value="1"/>
</dbReference>
<dbReference type="CDD" id="cd04606">
    <property type="entry name" value="CBS_pair_Mg_transporter"/>
    <property type="match status" value="1"/>
</dbReference>
<dbReference type="GO" id="GO:0015095">
    <property type="term" value="F:magnesium ion transmembrane transporter activity"/>
    <property type="evidence" value="ECO:0007669"/>
    <property type="project" value="UniProtKB-UniRule"/>
</dbReference>
<feature type="transmembrane region" description="Helical" evidence="9">
    <location>
        <begin position="360"/>
        <end position="381"/>
    </location>
</feature>
<evidence type="ECO:0000256" key="5">
    <source>
        <dbReference type="ARBA" id="ARBA00022842"/>
    </source>
</evidence>
<proteinExistence type="inferred from homology"/>
<dbReference type="EMBL" id="JABBPN010000004">
    <property type="protein sequence ID" value="NMO95436.1"/>
    <property type="molecule type" value="Genomic_DNA"/>
</dbReference>
<protein>
    <recommendedName>
        <fullName evidence="9">Magnesium transporter MgtE</fullName>
    </recommendedName>
</protein>
<feature type="transmembrane region" description="Helical" evidence="9">
    <location>
        <begin position="426"/>
        <end position="450"/>
    </location>
</feature>
<dbReference type="SUPFAM" id="SSF54631">
    <property type="entry name" value="CBS-domain pair"/>
    <property type="match status" value="1"/>
</dbReference>
<evidence type="ECO:0000256" key="4">
    <source>
        <dbReference type="ARBA" id="ARBA00022692"/>
    </source>
</evidence>
<dbReference type="Pfam" id="PF00571">
    <property type="entry name" value="CBS"/>
    <property type="match status" value="2"/>
</dbReference>
<feature type="transmembrane region" description="Helical" evidence="9">
    <location>
        <begin position="286"/>
        <end position="306"/>
    </location>
</feature>
<dbReference type="InterPro" id="IPR038076">
    <property type="entry name" value="MgtE_N_sf"/>
</dbReference>
<dbReference type="AlphaFoldDB" id="A0A848M4A5"/>
<name>A0A848M4A5_PAELE</name>
<dbReference type="SMART" id="SM00924">
    <property type="entry name" value="MgtE_N"/>
    <property type="match status" value="1"/>
</dbReference>
<evidence type="ECO:0000313" key="11">
    <source>
        <dbReference type="EMBL" id="NMO95436.1"/>
    </source>
</evidence>
<dbReference type="SUPFAM" id="SSF161093">
    <property type="entry name" value="MgtE membrane domain-like"/>
    <property type="match status" value="1"/>
</dbReference>
<comment type="similarity">
    <text evidence="2 9">Belongs to the SLC41A transporter family.</text>
</comment>
<dbReference type="PROSITE" id="PS51371">
    <property type="entry name" value="CBS"/>
    <property type="match status" value="2"/>
</dbReference>
<keyword evidence="8" id="KW-0129">CBS domain</keyword>
<evidence type="ECO:0000256" key="7">
    <source>
        <dbReference type="ARBA" id="ARBA00023136"/>
    </source>
</evidence>
<sequence>MTEQTRDEWLREFRKGLVTKNQAEFRRFVRHFRPYDLSIIFTGLEQEEQSRLLDYLPDEQLADMIQEMVHLEQLEVLTRLSKERTALVMDMMDNDDLAALLDDLSPEQKSEFLQGMRGEESQFVQNIMKYPPETAGRIMTNRYVWIREHHTVADVVQKLRSYAAIAETINYLYVINEDRKLVGVVSYRSLILAEPEEMIVDIMHTRVLSVPVHADQEEVALLIQTYDFLAIPVVEDDQTLVGIITVDDILDVVIEEAEEDIRKMNATSGKSIDFNTPAAAAAYRRLPWLILLLFIGLVSGTIISRFEETLDRIVALAFFMPMIAGMTGNTGTQSLAVIVRGLSAKPLNKSIVSRLLLRELKVGLIIGVICGILITIIAYVWQQNFYLGLVIGSSLVATLIVGTMAGTVIPLLLYKFKVDPAVASGPLITTINDIISLFIYFGIATAFLTYL</sequence>
<comment type="caution">
    <text evidence="11">The sequence shown here is derived from an EMBL/GenBank/DDBJ whole genome shotgun (WGS) entry which is preliminary data.</text>
</comment>
<evidence type="ECO:0000256" key="3">
    <source>
        <dbReference type="ARBA" id="ARBA00022448"/>
    </source>
</evidence>
<keyword evidence="4 9" id="KW-0812">Transmembrane</keyword>
<dbReference type="InterPro" id="IPR006668">
    <property type="entry name" value="Mg_transptr_MgtE_intracell_dom"/>
</dbReference>
<keyword evidence="6 9" id="KW-1133">Transmembrane helix</keyword>
<evidence type="ECO:0000313" key="12">
    <source>
        <dbReference type="Proteomes" id="UP000565468"/>
    </source>
</evidence>
<dbReference type="Pfam" id="PF03448">
    <property type="entry name" value="MgtE_N"/>
    <property type="match status" value="1"/>
</dbReference>
<dbReference type="GO" id="GO:0046872">
    <property type="term" value="F:metal ion binding"/>
    <property type="evidence" value="ECO:0007669"/>
    <property type="project" value="UniProtKB-KW"/>
</dbReference>
<keyword evidence="5 9" id="KW-0460">Magnesium</keyword>
<evidence type="ECO:0000256" key="1">
    <source>
        <dbReference type="ARBA" id="ARBA00004141"/>
    </source>
</evidence>
<dbReference type="InterPro" id="IPR046342">
    <property type="entry name" value="CBS_dom_sf"/>
</dbReference>
<dbReference type="Gene3D" id="3.10.580.10">
    <property type="entry name" value="CBS-domain"/>
    <property type="match status" value="1"/>
</dbReference>
<dbReference type="InterPro" id="IPR000644">
    <property type="entry name" value="CBS_dom"/>
</dbReference>
<dbReference type="GO" id="GO:0005886">
    <property type="term" value="C:plasma membrane"/>
    <property type="evidence" value="ECO:0007669"/>
    <property type="project" value="UniProtKB-SubCell"/>
</dbReference>
<keyword evidence="9" id="KW-1003">Cell membrane</keyword>
<organism evidence="11 12">
    <name type="scientific">Paenibacillus lemnae</name>
    <dbReference type="NCBI Taxonomy" id="1330551"/>
    <lineage>
        <taxon>Bacteria</taxon>
        <taxon>Bacillati</taxon>
        <taxon>Bacillota</taxon>
        <taxon>Bacilli</taxon>
        <taxon>Bacillales</taxon>
        <taxon>Paenibacillaceae</taxon>
        <taxon>Paenibacillus</taxon>
    </lineage>
</organism>